<name>A0A4E0R1M3_FASHE</name>
<evidence type="ECO:0000313" key="4">
    <source>
        <dbReference type="Proteomes" id="UP000230066"/>
    </source>
</evidence>
<evidence type="ECO:0000256" key="1">
    <source>
        <dbReference type="SAM" id="MobiDB-lite"/>
    </source>
</evidence>
<keyword evidence="4" id="KW-1185">Reference proteome</keyword>
<dbReference type="SUPFAM" id="SSF81383">
    <property type="entry name" value="F-box domain"/>
    <property type="match status" value="1"/>
</dbReference>
<dbReference type="PANTHER" id="PTHR13252">
    <property type="entry name" value="F-BOX ONLY PROTEIN 28"/>
    <property type="match status" value="1"/>
</dbReference>
<dbReference type="InterPro" id="IPR036047">
    <property type="entry name" value="F-box-like_dom_sf"/>
</dbReference>
<feature type="domain" description="F-box" evidence="2">
    <location>
        <begin position="2"/>
        <end position="50"/>
    </location>
</feature>
<dbReference type="InterPro" id="IPR039719">
    <property type="entry name" value="FBXO28"/>
</dbReference>
<dbReference type="Pfam" id="PF00646">
    <property type="entry name" value="F-box"/>
    <property type="match status" value="1"/>
</dbReference>
<dbReference type="GO" id="GO:0000209">
    <property type="term" value="P:protein polyubiquitination"/>
    <property type="evidence" value="ECO:0007669"/>
    <property type="project" value="TreeGrafter"/>
</dbReference>
<gene>
    <name evidence="3" type="ORF">D915_007984</name>
</gene>
<sequence>MSLTLLSLPRNVLESVLSYLSFDEVSKARETCKTFDDVCGGILNRGFRQLERKLAAHQAALRSKLPRRESERRTHPLSRHCEVLSAIETRLSLLKMSIMRYADDGHCCFFAGRVLDEINRVCRSVQLDSDMLVRPYKLLNEMRDISSMAIEHFEDILLPMIRRRVSSAAVHSATWEPLQSTSNSTTNLSFHSLSSSSQEDVLFRSSQDLHQRSAVSPAANSATHCVALERRVKRLEQAQVLNRSRLSVSLRALSQLYIRLRETSEQNKRLGAMVTAQSRRIQRLEALTGTTSSVSSNLESVGPNPPVSCEAANLDRTCSRKRSALTDSLARRQQHSRAWSDAVKRARKMELSHSTRSTKDT</sequence>
<dbReference type="PANTHER" id="PTHR13252:SF9">
    <property type="entry name" value="F-BOX ONLY PROTEIN 28"/>
    <property type="match status" value="1"/>
</dbReference>
<reference evidence="3" key="1">
    <citation type="submission" date="2019-03" db="EMBL/GenBank/DDBJ databases">
        <title>Improved annotation for the trematode Fasciola hepatica.</title>
        <authorList>
            <person name="Choi Y.-J."/>
            <person name="Martin J."/>
            <person name="Mitreva M."/>
        </authorList>
    </citation>
    <scope>NUCLEOTIDE SEQUENCE [LARGE SCALE GENOMIC DNA]</scope>
</reference>
<proteinExistence type="predicted"/>
<organism evidence="3 4">
    <name type="scientific">Fasciola hepatica</name>
    <name type="common">Liver fluke</name>
    <dbReference type="NCBI Taxonomy" id="6192"/>
    <lineage>
        <taxon>Eukaryota</taxon>
        <taxon>Metazoa</taxon>
        <taxon>Spiralia</taxon>
        <taxon>Lophotrochozoa</taxon>
        <taxon>Platyhelminthes</taxon>
        <taxon>Trematoda</taxon>
        <taxon>Digenea</taxon>
        <taxon>Plagiorchiida</taxon>
        <taxon>Echinostomata</taxon>
        <taxon>Echinostomatoidea</taxon>
        <taxon>Fasciolidae</taxon>
        <taxon>Fasciola</taxon>
    </lineage>
</organism>
<evidence type="ECO:0000259" key="2">
    <source>
        <dbReference type="PROSITE" id="PS50181"/>
    </source>
</evidence>
<dbReference type="Proteomes" id="UP000230066">
    <property type="component" value="Unassembled WGS sequence"/>
</dbReference>
<dbReference type="AlphaFoldDB" id="A0A4E0R1M3"/>
<feature type="region of interest" description="Disordered" evidence="1">
    <location>
        <begin position="325"/>
        <end position="361"/>
    </location>
</feature>
<dbReference type="PROSITE" id="PS50181">
    <property type="entry name" value="FBOX"/>
    <property type="match status" value="1"/>
</dbReference>
<dbReference type="EMBL" id="JXXN02003766">
    <property type="protein sequence ID" value="THD21195.1"/>
    <property type="molecule type" value="Genomic_DNA"/>
</dbReference>
<dbReference type="InterPro" id="IPR001810">
    <property type="entry name" value="F-box_dom"/>
</dbReference>
<dbReference type="CDD" id="cd22100">
    <property type="entry name" value="F-box_FBXO28"/>
    <property type="match status" value="1"/>
</dbReference>
<feature type="compositionally biased region" description="Basic and acidic residues" evidence="1">
    <location>
        <begin position="342"/>
        <end position="361"/>
    </location>
</feature>
<protein>
    <submittedName>
        <fullName evidence="3">F-box only protein 28</fullName>
    </submittedName>
</protein>
<accession>A0A4E0R1M3</accession>
<comment type="caution">
    <text evidence="3">The sequence shown here is derived from an EMBL/GenBank/DDBJ whole genome shotgun (WGS) entry which is preliminary data.</text>
</comment>
<evidence type="ECO:0000313" key="3">
    <source>
        <dbReference type="EMBL" id="THD21195.1"/>
    </source>
</evidence>